<organism evidence="2 3">
    <name type="scientific">Streptomyces iconiensis</name>
    <dbReference type="NCBI Taxonomy" id="1384038"/>
    <lineage>
        <taxon>Bacteria</taxon>
        <taxon>Bacillati</taxon>
        <taxon>Actinomycetota</taxon>
        <taxon>Actinomycetes</taxon>
        <taxon>Kitasatosporales</taxon>
        <taxon>Streptomycetaceae</taxon>
        <taxon>Streptomyces</taxon>
    </lineage>
</organism>
<evidence type="ECO:0000256" key="1">
    <source>
        <dbReference type="SAM" id="SignalP"/>
    </source>
</evidence>
<dbReference type="RefSeq" id="WP_274045763.1">
    <property type="nucleotide sequence ID" value="NZ_JANCPR020000024.1"/>
</dbReference>
<feature type="chain" id="PRO_5046272483" evidence="1">
    <location>
        <begin position="36"/>
        <end position="110"/>
    </location>
</feature>
<reference evidence="2 3" key="1">
    <citation type="submission" date="2023-05" db="EMBL/GenBank/DDBJ databases">
        <title>Streptantibioticus silvisoli sp. nov., acidotolerant actinomycetes 1 from pine litter.</title>
        <authorList>
            <person name="Swiecimska M."/>
            <person name="Golinska P."/>
            <person name="Sangal V."/>
            <person name="Wachnowicz B."/>
            <person name="Goodfellow M."/>
        </authorList>
    </citation>
    <scope>NUCLEOTIDE SEQUENCE [LARGE SCALE GENOMIC DNA]</scope>
    <source>
        <strain evidence="2 3">DSM 42109</strain>
    </source>
</reference>
<evidence type="ECO:0000313" key="2">
    <source>
        <dbReference type="EMBL" id="MDJ1134862.1"/>
    </source>
</evidence>
<evidence type="ECO:0000313" key="3">
    <source>
        <dbReference type="Proteomes" id="UP001214441"/>
    </source>
</evidence>
<feature type="signal peptide" evidence="1">
    <location>
        <begin position="1"/>
        <end position="35"/>
    </location>
</feature>
<sequence>MAQLKKGLRKTGAAAVGAAAVLGLTLTLAPGVANAAPNQAAQQAVRVDRVCTVIDNGVNYRGGPGPQYPVLGKVNRGQKLNLKGVQGNWVHGDLWGGRTGIWIHKAYVRC</sequence>
<dbReference type="Gene3D" id="2.30.30.40">
    <property type="entry name" value="SH3 Domains"/>
    <property type="match status" value="1"/>
</dbReference>
<dbReference type="Proteomes" id="UP001214441">
    <property type="component" value="Unassembled WGS sequence"/>
</dbReference>
<keyword evidence="1" id="KW-0732">Signal</keyword>
<accession>A0ABT7A1B0</accession>
<dbReference type="EMBL" id="JANCPR020000024">
    <property type="protein sequence ID" value="MDJ1134862.1"/>
    <property type="molecule type" value="Genomic_DNA"/>
</dbReference>
<protein>
    <submittedName>
        <fullName evidence="2">SH3 domain-containing protein</fullName>
    </submittedName>
</protein>
<proteinExistence type="predicted"/>
<gene>
    <name evidence="2" type="ORF">NMN56_023470</name>
</gene>
<name>A0ABT7A1B0_9ACTN</name>
<comment type="caution">
    <text evidence="2">The sequence shown here is derived from an EMBL/GenBank/DDBJ whole genome shotgun (WGS) entry which is preliminary data.</text>
</comment>
<keyword evidence="3" id="KW-1185">Reference proteome</keyword>